<keyword evidence="4" id="KW-1185">Reference proteome</keyword>
<proteinExistence type="predicted"/>
<dbReference type="Pfam" id="PF26640">
    <property type="entry name" value="DUF8212"/>
    <property type="match status" value="1"/>
</dbReference>
<dbReference type="Proteomes" id="UP001465668">
    <property type="component" value="Unassembled WGS sequence"/>
</dbReference>
<evidence type="ECO:0000259" key="2">
    <source>
        <dbReference type="Pfam" id="PF26640"/>
    </source>
</evidence>
<dbReference type="PANTHER" id="PTHR10622:SF10">
    <property type="entry name" value="HET DOMAIN-CONTAINING PROTEIN"/>
    <property type="match status" value="1"/>
</dbReference>
<dbReference type="InterPro" id="IPR010730">
    <property type="entry name" value="HET"/>
</dbReference>
<dbReference type="Pfam" id="PF06985">
    <property type="entry name" value="HET"/>
    <property type="match status" value="1"/>
</dbReference>
<feature type="domain" description="Heterokaryon incompatibility" evidence="1">
    <location>
        <begin position="23"/>
        <end position="112"/>
    </location>
</feature>
<dbReference type="PANTHER" id="PTHR10622">
    <property type="entry name" value="HET DOMAIN-CONTAINING PROTEIN"/>
    <property type="match status" value="1"/>
</dbReference>
<dbReference type="EMBL" id="JARVKM010000003">
    <property type="protein sequence ID" value="KAK9781702.1"/>
    <property type="molecule type" value="Genomic_DNA"/>
</dbReference>
<sequence>MRLINAHSLKLEDFRSAIDAPEYAVLSHTWGEAEPNFTEWNSHLTRLRKAKQPGFAKVYAACKQARRDGISHVWVDTICIDKSSSAELSEAINSMYFWYQSSKLCYAYLKDVSGTPSDQTDPLDLFKRSRWFTRGWTLQELLAPGNVVFYTQSWTVLGTRNALASTIAAVTGIDQRCLTKDIKLRNYSVAQRMSWAANRSTTREEDIAYCLLGIFRINMPLVYGEGLRAFRRLQEEIIRTYDDQSILAFDNTLSRNSVLADHPRLFHDAGQIQPNFAPRITPPFSMTNAGMAIRTPLILTLSPFWVLAVLNCIEMHVKGGVQKSQICLPLFGKDGTFMRARAPVHLIRRALTDAKPGVMSDISDLTTTTNAEYLISYFTRVYPVFGNELDPALNGFDTDEALPSGFMLTFPRGMGDWHLREAYPKDALQRETSFFVPTVSHSGQSFPHGVLVFENDTFTPPSRIGIYLAHTMDISEDGGSWMCQITPVLDAAEELYKVCNNQWLFEEVPEKWPHYHCVNNFIVAARTQFSYGTSERQVVMVEMVFDADALLRERGL</sequence>
<evidence type="ECO:0000313" key="4">
    <source>
        <dbReference type="Proteomes" id="UP001465668"/>
    </source>
</evidence>
<comment type="caution">
    <text evidence="3">The sequence shown here is derived from an EMBL/GenBank/DDBJ whole genome shotgun (WGS) entry which is preliminary data.</text>
</comment>
<accession>A0ABR2Y5U1</accession>
<reference evidence="3 4" key="1">
    <citation type="submission" date="2024-02" db="EMBL/GenBank/DDBJ databases">
        <title>First draft genome assembly of two strains of Seiridium cardinale.</title>
        <authorList>
            <person name="Emiliani G."/>
            <person name="Scali E."/>
        </authorList>
    </citation>
    <scope>NUCLEOTIDE SEQUENCE [LARGE SCALE GENOMIC DNA]</scope>
    <source>
        <strain evidence="3 4">BM-138-000479</strain>
    </source>
</reference>
<evidence type="ECO:0000259" key="1">
    <source>
        <dbReference type="Pfam" id="PF06985"/>
    </source>
</evidence>
<feature type="domain" description="DUF8212" evidence="2">
    <location>
        <begin position="228"/>
        <end position="263"/>
    </location>
</feature>
<organism evidence="3 4">
    <name type="scientific">Seiridium cardinale</name>
    <dbReference type="NCBI Taxonomy" id="138064"/>
    <lineage>
        <taxon>Eukaryota</taxon>
        <taxon>Fungi</taxon>
        <taxon>Dikarya</taxon>
        <taxon>Ascomycota</taxon>
        <taxon>Pezizomycotina</taxon>
        <taxon>Sordariomycetes</taxon>
        <taxon>Xylariomycetidae</taxon>
        <taxon>Amphisphaeriales</taxon>
        <taxon>Sporocadaceae</taxon>
        <taxon>Seiridium</taxon>
    </lineage>
</organism>
<evidence type="ECO:0000313" key="3">
    <source>
        <dbReference type="EMBL" id="KAK9781702.1"/>
    </source>
</evidence>
<name>A0ABR2Y5U1_9PEZI</name>
<protein>
    <submittedName>
        <fullName evidence="3">Heterokaryon incompatibility domain-containing protein</fullName>
    </submittedName>
</protein>
<gene>
    <name evidence="3" type="ORF">SCAR479_01573</name>
</gene>
<dbReference type="InterPro" id="IPR058525">
    <property type="entry name" value="DUF8212"/>
</dbReference>